<dbReference type="Pfam" id="PF13193">
    <property type="entry name" value="AMP-binding_C"/>
    <property type="match status" value="1"/>
</dbReference>
<keyword evidence="4" id="KW-0597">Phosphoprotein</keyword>
<organism evidence="8 9">
    <name type="scientific">Streptomyces kanamyceticus</name>
    <dbReference type="NCBI Taxonomy" id="1967"/>
    <lineage>
        <taxon>Bacteria</taxon>
        <taxon>Bacillati</taxon>
        <taxon>Actinomycetota</taxon>
        <taxon>Actinomycetes</taxon>
        <taxon>Kitasatosporales</taxon>
        <taxon>Streptomycetaceae</taxon>
        <taxon>Streptomyces</taxon>
    </lineage>
</organism>
<evidence type="ECO:0000256" key="3">
    <source>
        <dbReference type="ARBA" id="ARBA00022450"/>
    </source>
</evidence>
<evidence type="ECO:0000256" key="1">
    <source>
        <dbReference type="ARBA" id="ARBA00001957"/>
    </source>
</evidence>
<dbReference type="RefSeq" id="WP_055546445.1">
    <property type="nucleotide sequence ID" value="NZ_CP023699.1"/>
</dbReference>
<feature type="compositionally biased region" description="Basic and acidic residues" evidence="6">
    <location>
        <begin position="430"/>
        <end position="443"/>
    </location>
</feature>
<dbReference type="Gene3D" id="3.30.559.30">
    <property type="entry name" value="Nonribosomal peptide synthetase, condensation domain"/>
    <property type="match status" value="1"/>
</dbReference>
<dbReference type="InterPro" id="IPR023213">
    <property type="entry name" value="CAT-like_dom_sf"/>
</dbReference>
<comment type="cofactor">
    <cofactor evidence="1">
        <name>pantetheine 4'-phosphate</name>
        <dbReference type="ChEBI" id="CHEBI:47942"/>
    </cofactor>
</comment>
<keyword evidence="5" id="KW-0436">Ligase</keyword>
<evidence type="ECO:0000256" key="2">
    <source>
        <dbReference type="ARBA" id="ARBA00004924"/>
    </source>
</evidence>
<dbReference type="InterPro" id="IPR020806">
    <property type="entry name" value="PKS_PP-bd"/>
</dbReference>
<gene>
    <name evidence="8" type="ORF">CP970_01785</name>
</gene>
<protein>
    <submittedName>
        <fullName evidence="8">Non-ribosomal peptide synthase</fullName>
    </submittedName>
</protein>
<dbReference type="PROSITE" id="PS50075">
    <property type="entry name" value="CARRIER"/>
    <property type="match status" value="1"/>
</dbReference>
<feature type="domain" description="Carrier" evidence="7">
    <location>
        <begin position="953"/>
        <end position="1028"/>
    </location>
</feature>
<dbReference type="GO" id="GO:0031177">
    <property type="term" value="F:phosphopantetheine binding"/>
    <property type="evidence" value="ECO:0007669"/>
    <property type="project" value="InterPro"/>
</dbReference>
<dbReference type="FunFam" id="3.40.50.12780:FF:000012">
    <property type="entry name" value="Non-ribosomal peptide synthetase"/>
    <property type="match status" value="1"/>
</dbReference>
<evidence type="ECO:0000259" key="7">
    <source>
        <dbReference type="PROSITE" id="PS50075"/>
    </source>
</evidence>
<dbReference type="Pfam" id="PF00501">
    <property type="entry name" value="AMP-binding"/>
    <property type="match status" value="1"/>
</dbReference>
<dbReference type="PANTHER" id="PTHR45527:SF10">
    <property type="entry name" value="PYOCHELIN SYNTHASE PCHF"/>
    <property type="match status" value="1"/>
</dbReference>
<dbReference type="GO" id="GO:0005737">
    <property type="term" value="C:cytoplasm"/>
    <property type="evidence" value="ECO:0007669"/>
    <property type="project" value="TreeGrafter"/>
</dbReference>
<dbReference type="PANTHER" id="PTHR45527">
    <property type="entry name" value="NONRIBOSOMAL PEPTIDE SYNTHETASE"/>
    <property type="match status" value="1"/>
</dbReference>
<evidence type="ECO:0000256" key="6">
    <source>
        <dbReference type="SAM" id="MobiDB-lite"/>
    </source>
</evidence>
<comment type="pathway">
    <text evidence="2">Siderophore biosynthesis.</text>
</comment>
<dbReference type="Proteomes" id="UP000325529">
    <property type="component" value="Chromosome"/>
</dbReference>
<dbReference type="InterPro" id="IPR042099">
    <property type="entry name" value="ANL_N_sf"/>
</dbReference>
<dbReference type="InterPro" id="IPR009081">
    <property type="entry name" value="PP-bd_ACP"/>
</dbReference>
<dbReference type="InterPro" id="IPR036736">
    <property type="entry name" value="ACP-like_sf"/>
</dbReference>
<dbReference type="OrthoDB" id="2472181at2"/>
<proteinExistence type="predicted"/>
<evidence type="ECO:0000256" key="4">
    <source>
        <dbReference type="ARBA" id="ARBA00022553"/>
    </source>
</evidence>
<dbReference type="InterPro" id="IPR045851">
    <property type="entry name" value="AMP-bd_C_sf"/>
</dbReference>
<dbReference type="EMBL" id="CP023699">
    <property type="protein sequence ID" value="QEU89840.1"/>
    <property type="molecule type" value="Genomic_DNA"/>
</dbReference>
<accession>A0A5J6G2M8</accession>
<reference evidence="8 9" key="1">
    <citation type="submission" date="2017-09" db="EMBL/GenBank/DDBJ databases">
        <authorList>
            <person name="Lee N."/>
            <person name="Cho B.-K."/>
        </authorList>
    </citation>
    <scope>NUCLEOTIDE SEQUENCE [LARGE SCALE GENOMIC DNA]</scope>
    <source>
        <strain evidence="8 9">ATCC 12853</strain>
    </source>
</reference>
<dbReference type="PROSITE" id="PS00455">
    <property type="entry name" value="AMP_BINDING"/>
    <property type="match status" value="1"/>
</dbReference>
<dbReference type="InterPro" id="IPR020845">
    <property type="entry name" value="AMP-binding_CS"/>
</dbReference>
<evidence type="ECO:0000313" key="8">
    <source>
        <dbReference type="EMBL" id="QEU89840.1"/>
    </source>
</evidence>
<dbReference type="InterPro" id="IPR000873">
    <property type="entry name" value="AMP-dep_synth/lig_dom"/>
</dbReference>
<evidence type="ECO:0000256" key="5">
    <source>
        <dbReference type="ARBA" id="ARBA00022598"/>
    </source>
</evidence>
<dbReference type="GO" id="GO:0017000">
    <property type="term" value="P:antibiotic biosynthetic process"/>
    <property type="evidence" value="ECO:0007669"/>
    <property type="project" value="UniProtKB-ARBA"/>
</dbReference>
<dbReference type="Gene3D" id="3.30.559.10">
    <property type="entry name" value="Chloramphenicol acetyltransferase-like domain"/>
    <property type="match status" value="1"/>
</dbReference>
<keyword evidence="3" id="KW-0596">Phosphopantetheine</keyword>
<dbReference type="GO" id="GO:0016874">
    <property type="term" value="F:ligase activity"/>
    <property type="evidence" value="ECO:0007669"/>
    <property type="project" value="UniProtKB-KW"/>
</dbReference>
<dbReference type="InterPro" id="IPR025110">
    <property type="entry name" value="AMP-bd_C"/>
</dbReference>
<sequence length="1036" mass="112906">MTRQAGPASFPLTDVQHAYLLGRQDGLPLGGIGCHMSFEFDQTVALDPSRLAVAYQRLQERHVSLRSAFADPDQATPCERVPGQLAVRDLASATLDAVTCELGLVREQVASQRLDVARGQVTDLRLTLLPGGGSRLHVDIDLLAADPPAIRVLLDELAALYEGETLPAPGDFGRCRSALQDTVAVGDTGPCPPLAAPRLPYAMEPEDLAGPPRFTRREVALPAPAWRSIQEMARMTGVRAESVLFAAFVATLKRFDVAPDTGFALNLPVFDRPQDTGVPATCTLGDFSRLLAVAVPAREPCSLKDLALWADRALQADAPTVAALREAARRRGEAAPPLGVVYTALERSWASARCEAVIGPPVWMVSHTPQVWLDCLAYPSSDAADSGMVLAWDAVDDVFRPGVLDGMTEYCGEVLTAYAGRDWDAPPTDRLPEKQHEARRRTNDTWAPPSGALLHQHFFESAAREPRRLCLHHDGNSLSRGELRERALRLAGELKRRGLRAREPVGVCLTSGEAQVVSVLAVLAAGGCYVPVSPEQPARRLEQVLRVSGARYSICDDDVPGSGDGPAPVAWHIALDTSREPLAHPVHSAPDDPAYIIFTSGSTGTPKGVEVSHRSAVNTLEDLNRRWDVGPMDGCLSVSALDFDLSVYEIFGLLMAGGHVVMPNTDERRDPEAWLRLILAHRVTVWDSVPVLLDMLLTAGELGTPPDSLRLVLTGGDWIGTDLPGRLRRLAPECRFVACGGATEGAVYSNFFEVEETDPTWTSIPYGTPLRNQSYRAVDRRGRDCPDWVPGELWIGGTGVALGYRGDPQRTAERFVEYDGQRWYRTGDLGRYRSDGTLEFLGRADHQIKLNGYRIELGEIENVLGTHHDVDKAAAVLAGEGPRRRIVVFLLPREDSMDMEDVRAHAGRWLPAYARPADYLLLPELPRNANGKIDRKQLIAWAAPQQEAVPQEPPLPGTEEALCQEWTRLLGSSPRSRHDSFFGLGADSLLTMRLSLAVKDRFGVRVPLRRLQAAATLAAMARAIDDAPDAVPQDAS</sequence>
<name>A0A5J6G2M8_STRKN</name>
<evidence type="ECO:0000313" key="9">
    <source>
        <dbReference type="Proteomes" id="UP000325529"/>
    </source>
</evidence>
<dbReference type="SMART" id="SM00823">
    <property type="entry name" value="PKS_PP"/>
    <property type="match status" value="1"/>
</dbReference>
<dbReference type="KEGG" id="ska:CP970_01785"/>
<dbReference type="CDD" id="cd12114">
    <property type="entry name" value="A_NRPS_TlmIV_like"/>
    <property type="match status" value="1"/>
</dbReference>
<dbReference type="GO" id="GO:0043041">
    <property type="term" value="P:amino acid activation for nonribosomal peptide biosynthetic process"/>
    <property type="evidence" value="ECO:0007669"/>
    <property type="project" value="TreeGrafter"/>
</dbReference>
<dbReference type="Gene3D" id="1.10.1200.10">
    <property type="entry name" value="ACP-like"/>
    <property type="match status" value="1"/>
</dbReference>
<dbReference type="Gene3D" id="3.30.300.30">
    <property type="match status" value="1"/>
</dbReference>
<keyword evidence="9" id="KW-1185">Reference proteome</keyword>
<dbReference type="SUPFAM" id="SSF47336">
    <property type="entry name" value="ACP-like"/>
    <property type="match status" value="1"/>
</dbReference>
<dbReference type="SUPFAM" id="SSF56801">
    <property type="entry name" value="Acetyl-CoA synthetase-like"/>
    <property type="match status" value="1"/>
</dbReference>
<dbReference type="Pfam" id="PF00550">
    <property type="entry name" value="PP-binding"/>
    <property type="match status" value="1"/>
</dbReference>
<dbReference type="InterPro" id="IPR010071">
    <property type="entry name" value="AA_adenyl_dom"/>
</dbReference>
<dbReference type="NCBIfam" id="TIGR01733">
    <property type="entry name" value="AA-adenyl-dom"/>
    <property type="match status" value="1"/>
</dbReference>
<dbReference type="AlphaFoldDB" id="A0A5J6G2M8"/>
<dbReference type="GO" id="GO:0044550">
    <property type="term" value="P:secondary metabolite biosynthetic process"/>
    <property type="evidence" value="ECO:0007669"/>
    <property type="project" value="TreeGrafter"/>
</dbReference>
<feature type="region of interest" description="Disordered" evidence="6">
    <location>
        <begin position="425"/>
        <end position="446"/>
    </location>
</feature>
<dbReference type="SUPFAM" id="SSF52777">
    <property type="entry name" value="CoA-dependent acyltransferases"/>
    <property type="match status" value="2"/>
</dbReference>
<dbReference type="Gene3D" id="3.40.50.12780">
    <property type="entry name" value="N-terminal domain of ligase-like"/>
    <property type="match status" value="1"/>
</dbReference>